<dbReference type="PROSITE" id="PS50297">
    <property type="entry name" value="ANK_REP_REGION"/>
    <property type="match status" value="1"/>
</dbReference>
<dbReference type="EMBL" id="VEPZ02001273">
    <property type="protein sequence ID" value="KAE8683046.1"/>
    <property type="molecule type" value="Genomic_DNA"/>
</dbReference>
<name>A0A6A2YUG8_HIBSY</name>
<dbReference type="SUPFAM" id="SSF48403">
    <property type="entry name" value="Ankyrin repeat"/>
    <property type="match status" value="1"/>
</dbReference>
<dbReference type="InterPro" id="IPR013103">
    <property type="entry name" value="RVT_2"/>
</dbReference>
<dbReference type="SUPFAM" id="SSF56672">
    <property type="entry name" value="DNA/RNA polymerases"/>
    <property type="match status" value="1"/>
</dbReference>
<protein>
    <recommendedName>
        <fullName evidence="2">Reverse transcriptase Ty1/copia-type domain-containing protein</fullName>
    </recommendedName>
</protein>
<dbReference type="Gene3D" id="1.25.40.20">
    <property type="entry name" value="Ankyrin repeat-containing domain"/>
    <property type="match status" value="1"/>
</dbReference>
<sequence length="631" mass="71136">MVTIKLRVRVVLAMCATLNLHLEQLDVKTAFLHGNLEEEIYMLQPEGFEEKEKKNLVCRLNKSLYDLKQVPRCWYKRFDSFIMCLGYNRLNADPCAYFKRSGDNNFVILLLYVYDMLVAGSNKDHIEELKAQLAREFEMKDLGSANKILGMQIHRDRSNRKIYLSQKNYLKKILSRFSMQDLGSLMFAMICTRPDIAQAVGVVSRYMTNPGKEHWNTVKRIMRYIKGTSNVALCYGGSNLLINGYVDSDYVGDLDKSKSTTGYVFKVAGGDVSWVSKLQSVVAISTTEAEYVAATQASKEAIWLKILLEELGHNQDCIFALSDSRLPQHFDDLMACSSNDISVVRKLLGEDGCLVHARNYDNRMPLHVASLHGWIDIAKCLPESGADVNAQDRWKNTPLADAEGAKKHTMIELLKSYGGLSYGSFGEILKASWRGTPVAVKRILSSLSDDKLVIQDLRHEVKGDLHQHLKEKGALSASSATNFALDIAMNVFLVNSSAEHLKVGDFGLSKLIKIVTWLLKFSSTGDMIKKVNVFSFVVILYEMLEGDPPFSNYDPYEAAKYAAAGQPTSFSFKIIHPRTERLLDKQLKYCAWTSGIADCFLVESFLSSTEKCWADMNQRPFLDILKRLEGI</sequence>
<gene>
    <name evidence="3" type="ORF">F3Y22_tig00111220pilonHSYRG00128</name>
</gene>
<comment type="caution">
    <text evidence="3">The sequence shown here is derived from an EMBL/GenBank/DDBJ whole genome shotgun (WGS) entry which is preliminary data.</text>
</comment>
<evidence type="ECO:0000313" key="4">
    <source>
        <dbReference type="Proteomes" id="UP000436088"/>
    </source>
</evidence>
<dbReference type="InterPro" id="IPR043502">
    <property type="entry name" value="DNA/RNA_pol_sf"/>
</dbReference>
<feature type="repeat" description="ANK" evidence="1">
    <location>
        <begin position="361"/>
        <end position="393"/>
    </location>
</feature>
<reference evidence="3" key="1">
    <citation type="submission" date="2019-09" db="EMBL/GenBank/DDBJ databases">
        <title>Draft genome information of white flower Hibiscus syriacus.</title>
        <authorList>
            <person name="Kim Y.-M."/>
        </authorList>
    </citation>
    <scope>NUCLEOTIDE SEQUENCE [LARGE SCALE GENOMIC DNA]</scope>
    <source>
        <strain evidence="3">YM2019G1</strain>
    </source>
</reference>
<dbReference type="Pfam" id="PF07727">
    <property type="entry name" value="RVT_2"/>
    <property type="match status" value="1"/>
</dbReference>
<dbReference type="PROSITE" id="PS50088">
    <property type="entry name" value="ANK_REPEAT"/>
    <property type="match status" value="1"/>
</dbReference>
<evidence type="ECO:0000313" key="3">
    <source>
        <dbReference type="EMBL" id="KAE8683046.1"/>
    </source>
</evidence>
<proteinExistence type="predicted"/>
<evidence type="ECO:0000259" key="2">
    <source>
        <dbReference type="Pfam" id="PF07727"/>
    </source>
</evidence>
<dbReference type="Gene3D" id="1.10.510.10">
    <property type="entry name" value="Transferase(Phosphotransferase) domain 1"/>
    <property type="match status" value="1"/>
</dbReference>
<dbReference type="CDD" id="cd09272">
    <property type="entry name" value="RNase_HI_RT_Ty1"/>
    <property type="match status" value="1"/>
</dbReference>
<dbReference type="PANTHER" id="PTHR11439">
    <property type="entry name" value="GAG-POL-RELATED RETROTRANSPOSON"/>
    <property type="match status" value="1"/>
</dbReference>
<dbReference type="InterPro" id="IPR011009">
    <property type="entry name" value="Kinase-like_dom_sf"/>
</dbReference>
<dbReference type="InterPro" id="IPR002110">
    <property type="entry name" value="Ankyrin_rpt"/>
</dbReference>
<feature type="domain" description="Reverse transcriptase Ty1/copia-type" evidence="2">
    <location>
        <begin position="7"/>
        <end position="184"/>
    </location>
</feature>
<dbReference type="SUPFAM" id="SSF56112">
    <property type="entry name" value="Protein kinase-like (PK-like)"/>
    <property type="match status" value="1"/>
</dbReference>
<dbReference type="AlphaFoldDB" id="A0A6A2YUG8"/>
<organism evidence="3 4">
    <name type="scientific">Hibiscus syriacus</name>
    <name type="common">Rose of Sharon</name>
    <dbReference type="NCBI Taxonomy" id="106335"/>
    <lineage>
        <taxon>Eukaryota</taxon>
        <taxon>Viridiplantae</taxon>
        <taxon>Streptophyta</taxon>
        <taxon>Embryophyta</taxon>
        <taxon>Tracheophyta</taxon>
        <taxon>Spermatophyta</taxon>
        <taxon>Magnoliopsida</taxon>
        <taxon>eudicotyledons</taxon>
        <taxon>Gunneridae</taxon>
        <taxon>Pentapetalae</taxon>
        <taxon>rosids</taxon>
        <taxon>malvids</taxon>
        <taxon>Malvales</taxon>
        <taxon>Malvaceae</taxon>
        <taxon>Malvoideae</taxon>
        <taxon>Hibiscus</taxon>
    </lineage>
</organism>
<dbReference type="Gene3D" id="3.30.200.20">
    <property type="entry name" value="Phosphorylase Kinase, domain 1"/>
    <property type="match status" value="1"/>
</dbReference>
<dbReference type="Proteomes" id="UP000436088">
    <property type="component" value="Unassembled WGS sequence"/>
</dbReference>
<dbReference type="Pfam" id="PF12796">
    <property type="entry name" value="Ank_2"/>
    <property type="match status" value="1"/>
</dbReference>
<evidence type="ECO:0000256" key="1">
    <source>
        <dbReference type="PROSITE-ProRule" id="PRU00023"/>
    </source>
</evidence>
<keyword evidence="4" id="KW-1185">Reference proteome</keyword>
<dbReference type="InterPro" id="IPR036770">
    <property type="entry name" value="Ankyrin_rpt-contain_sf"/>
</dbReference>
<keyword evidence="1" id="KW-0040">ANK repeat</keyword>
<accession>A0A6A2YUG8</accession>